<dbReference type="AlphaFoldDB" id="A0AAE0GDN0"/>
<keyword evidence="2" id="KW-0812">Transmembrane</keyword>
<feature type="region of interest" description="Disordered" evidence="1">
    <location>
        <begin position="268"/>
        <end position="297"/>
    </location>
</feature>
<dbReference type="EMBL" id="LGRX02006716">
    <property type="protein sequence ID" value="KAK3276189.1"/>
    <property type="molecule type" value="Genomic_DNA"/>
</dbReference>
<comment type="caution">
    <text evidence="3">The sequence shown here is derived from an EMBL/GenBank/DDBJ whole genome shotgun (WGS) entry which is preliminary data.</text>
</comment>
<dbReference type="PANTHER" id="PTHR34677">
    <property type="match status" value="1"/>
</dbReference>
<feature type="compositionally biased region" description="Low complexity" evidence="1">
    <location>
        <begin position="918"/>
        <end position="929"/>
    </location>
</feature>
<feature type="compositionally biased region" description="Acidic residues" evidence="1">
    <location>
        <begin position="283"/>
        <end position="292"/>
    </location>
</feature>
<feature type="transmembrane region" description="Helical" evidence="2">
    <location>
        <begin position="352"/>
        <end position="370"/>
    </location>
</feature>
<accession>A0AAE0GDN0</accession>
<feature type="region of interest" description="Disordered" evidence="1">
    <location>
        <begin position="740"/>
        <end position="767"/>
    </location>
</feature>
<evidence type="ECO:0000313" key="4">
    <source>
        <dbReference type="Proteomes" id="UP001190700"/>
    </source>
</evidence>
<feature type="compositionally biased region" description="Low complexity" evidence="1">
    <location>
        <begin position="689"/>
        <end position="699"/>
    </location>
</feature>
<dbReference type="Proteomes" id="UP001190700">
    <property type="component" value="Unassembled WGS sequence"/>
</dbReference>
<name>A0AAE0GDN0_9CHLO</name>
<reference evidence="3 4" key="1">
    <citation type="journal article" date="2015" name="Genome Biol. Evol.">
        <title>Comparative Genomics of a Bacterivorous Green Alga Reveals Evolutionary Causalities and Consequences of Phago-Mixotrophic Mode of Nutrition.</title>
        <authorList>
            <person name="Burns J.A."/>
            <person name="Paasch A."/>
            <person name="Narechania A."/>
            <person name="Kim E."/>
        </authorList>
    </citation>
    <scope>NUCLEOTIDE SEQUENCE [LARGE SCALE GENOMIC DNA]</scope>
    <source>
        <strain evidence="3 4">PLY_AMNH</strain>
    </source>
</reference>
<feature type="region of interest" description="Disordered" evidence="1">
    <location>
        <begin position="906"/>
        <end position="980"/>
    </location>
</feature>
<feature type="compositionally biased region" description="Polar residues" evidence="1">
    <location>
        <begin position="949"/>
        <end position="961"/>
    </location>
</feature>
<feature type="compositionally biased region" description="Basic and acidic residues" evidence="1">
    <location>
        <begin position="970"/>
        <end position="980"/>
    </location>
</feature>
<feature type="transmembrane region" description="Helical" evidence="2">
    <location>
        <begin position="233"/>
        <end position="257"/>
    </location>
</feature>
<evidence type="ECO:0000313" key="3">
    <source>
        <dbReference type="EMBL" id="KAK3276189.1"/>
    </source>
</evidence>
<feature type="region of interest" description="Disordered" evidence="1">
    <location>
        <begin position="651"/>
        <end position="710"/>
    </location>
</feature>
<keyword evidence="2" id="KW-1133">Transmembrane helix</keyword>
<proteinExistence type="predicted"/>
<feature type="compositionally biased region" description="Basic residues" evidence="1">
    <location>
        <begin position="396"/>
        <end position="405"/>
    </location>
</feature>
<organism evidence="3 4">
    <name type="scientific">Cymbomonas tetramitiformis</name>
    <dbReference type="NCBI Taxonomy" id="36881"/>
    <lineage>
        <taxon>Eukaryota</taxon>
        <taxon>Viridiplantae</taxon>
        <taxon>Chlorophyta</taxon>
        <taxon>Pyramimonadophyceae</taxon>
        <taxon>Pyramimonadales</taxon>
        <taxon>Pyramimonadaceae</taxon>
        <taxon>Cymbomonas</taxon>
    </lineage>
</organism>
<dbReference type="PANTHER" id="PTHR34677:SF3">
    <property type="entry name" value="BACTERIAL IG-LIKE DOMAIN-CONTAINING PROTEIN"/>
    <property type="match status" value="1"/>
</dbReference>
<gene>
    <name evidence="3" type="ORF">CYMTET_15724</name>
</gene>
<keyword evidence="4" id="KW-1185">Reference proteome</keyword>
<protein>
    <submittedName>
        <fullName evidence="3">Uncharacterized protein</fullName>
    </submittedName>
</protein>
<sequence length="980" mass="103063">MATFVEDVEQFSSSALQVTNAQLVWTSGEPVSNRVYFELLAAEDGEVAVQLAEGAASSVAHGAPSRSSTEITVIKYSLGEHVAALQAAETAAVLSSAVLSVSLYSCICTAALLDGTGQSVAVSTAGGNALTMMAHSQLLAMSSRLAVRRLPPDYIAMASALHWTVLDWPLPWDHEEGDSYDVPPEAAYRRRRRYMQDDGDGSVGVWDRKATLTVAEAFGATENDDWEAFARAAVYSILVVFASAAARCLVAFAAAIFATRAARSRSPVEQEAASPSSLSLDLPGEEEPEEELTEPHAPKPLDLFNLEYPNLGLLSFPRVELAAVLLTLPCLARSCGVLFFEGGAARPTSAAMVLAVFIVPVILALARGVVWRYTIQEMKVIYQPAGMFAEETTPTRRPRGGKRGMPHSPLPSSDGASSAQDAHQRCASWWDWGRQWVEPMGMWVELDEDSAVLDRFGMLFEDLRGVHGDDDTWCARGHQYAHLLHGCARLGHYCLLAVLLGAASNQADSSAQVGALLGLQLGYTVWVAALRPYSHPAKQMAECVTACSMLGRFAAALALLALPEAAVHEDGVGTAMTGMLLLELGLQVVMTWHAMLAAARQHRHKLIALYRRFRLWCLRHYSSRANQVAPRGNEEFGCRGFRARAQEEPSILMDPPLPPAMPAAASPPPSTSAEPEEQGADRHEGGKRPTTAATAASDAPPSPIGDAPAELNSKAVLPGIQSAQGGAAAPKPRIASVGQASAARIPVSSPRGQAGGELQGIEPGSSLSRVKLPTLGGSGRLALPDIANANPTASGAALSSREPPVRPCSPYVDTRNEGRPCRLAPGSRPCRLAPGPTGWLPALGPAGWLPALGPAGWLSAPLAGSRLSALLAGSRPGDGGWAVAFRTHVASGKAGKRENNVELAKLKGKGGRSGGEGAAAVSGAAASLGLPPLRKTSTKTKKGAAAPRQSANLPSSSSNLDSAPEDNSSEELKPEENNAL</sequence>
<keyword evidence="2" id="KW-0472">Membrane</keyword>
<feature type="compositionally biased region" description="Pro residues" evidence="1">
    <location>
        <begin position="655"/>
        <end position="670"/>
    </location>
</feature>
<evidence type="ECO:0000256" key="2">
    <source>
        <dbReference type="SAM" id="Phobius"/>
    </source>
</evidence>
<evidence type="ECO:0000256" key="1">
    <source>
        <dbReference type="SAM" id="MobiDB-lite"/>
    </source>
</evidence>
<feature type="region of interest" description="Disordered" evidence="1">
    <location>
        <begin position="391"/>
        <end position="418"/>
    </location>
</feature>